<evidence type="ECO:0000256" key="2">
    <source>
        <dbReference type="SAM" id="Phobius"/>
    </source>
</evidence>
<dbReference type="OrthoDB" id="6077624at2759"/>
<feature type="chain" id="PRO_5039109970" description="CUB domain-containing protein" evidence="3">
    <location>
        <begin position="24"/>
        <end position="482"/>
    </location>
</feature>
<keyword evidence="2" id="KW-0472">Membrane</keyword>
<gene>
    <name evidence="4" type="ORF">DPMN_151258</name>
</gene>
<feature type="compositionally biased region" description="Polar residues" evidence="1">
    <location>
        <begin position="363"/>
        <end position="380"/>
    </location>
</feature>
<evidence type="ECO:0008006" key="6">
    <source>
        <dbReference type="Google" id="ProtNLM"/>
    </source>
</evidence>
<keyword evidence="5" id="KW-1185">Reference proteome</keyword>
<sequence>MNQIKTSVLEICIVLLCVNGCCGQASGSEVCKIQDGLQGECRYRIDHVNLDVIWVKIDPCSDPVAVTFTITNDKTYMDLSHTFKGSQIIRLHGYSERIFLHVTMGETFSGTFRLEADIERYDGTNTDFIYQDFDLQVASEQCFNIASKIAIGIMSVLFLVAIAMGIVLLVLWRRKRKAENCAGTSQRNGAGPSSSTTAASLGTGEILLNHSLANAAEMDNNNFDNNNTVNLNRVFEAGQNENRNANRATENVGGVNEQTEFHVESLNGLAVLESCARTGHDRNGVVDSSGHANVDGRNVSDRHCTARPSASQGQVHRLGNGRRQETAGHLQQSHHRSCKDDTYTDLVHPARAGGSRSGENDENTGNTDSLENHVRPTSNEDSNDGVHANNGSGTRLHENRSRNHAPKGSDNVVSSRQRQPHVRKGLSDGTRSETVHRRTPARDHVDGSDGRRRSGADGGIADESCGHFSDCSGGVGKSHEHG</sequence>
<keyword evidence="2" id="KW-0812">Transmembrane</keyword>
<feature type="compositionally biased region" description="Basic and acidic residues" evidence="1">
    <location>
        <begin position="430"/>
        <end position="455"/>
    </location>
</feature>
<dbReference type="EMBL" id="JAIWYP010000007">
    <property type="protein sequence ID" value="KAH3797673.1"/>
    <property type="molecule type" value="Genomic_DNA"/>
</dbReference>
<feature type="region of interest" description="Disordered" evidence="1">
    <location>
        <begin position="283"/>
        <end position="482"/>
    </location>
</feature>
<reference evidence="4" key="2">
    <citation type="submission" date="2020-11" db="EMBL/GenBank/DDBJ databases">
        <authorList>
            <person name="McCartney M.A."/>
            <person name="Auch B."/>
            <person name="Kono T."/>
            <person name="Mallez S."/>
            <person name="Becker A."/>
            <person name="Gohl D.M."/>
            <person name="Silverstein K.A.T."/>
            <person name="Koren S."/>
            <person name="Bechman K.B."/>
            <person name="Herman A."/>
            <person name="Abrahante J.E."/>
            <person name="Garbe J."/>
        </authorList>
    </citation>
    <scope>NUCLEOTIDE SEQUENCE</scope>
    <source>
        <strain evidence="4">Duluth1</strain>
        <tissue evidence="4">Whole animal</tissue>
    </source>
</reference>
<organism evidence="4 5">
    <name type="scientific">Dreissena polymorpha</name>
    <name type="common">Zebra mussel</name>
    <name type="synonym">Mytilus polymorpha</name>
    <dbReference type="NCBI Taxonomy" id="45954"/>
    <lineage>
        <taxon>Eukaryota</taxon>
        <taxon>Metazoa</taxon>
        <taxon>Spiralia</taxon>
        <taxon>Lophotrochozoa</taxon>
        <taxon>Mollusca</taxon>
        <taxon>Bivalvia</taxon>
        <taxon>Autobranchia</taxon>
        <taxon>Heteroconchia</taxon>
        <taxon>Euheterodonta</taxon>
        <taxon>Imparidentia</taxon>
        <taxon>Neoheterodontei</taxon>
        <taxon>Myida</taxon>
        <taxon>Dreissenoidea</taxon>
        <taxon>Dreissenidae</taxon>
        <taxon>Dreissena</taxon>
    </lineage>
</organism>
<protein>
    <recommendedName>
        <fullName evidence="6">CUB domain-containing protein</fullName>
    </recommendedName>
</protein>
<proteinExistence type="predicted"/>
<feature type="transmembrane region" description="Helical" evidence="2">
    <location>
        <begin position="149"/>
        <end position="172"/>
    </location>
</feature>
<accession>A0A9D4J6S6</accession>
<reference evidence="4" key="1">
    <citation type="journal article" date="2019" name="bioRxiv">
        <title>The Genome of the Zebra Mussel, Dreissena polymorpha: A Resource for Invasive Species Research.</title>
        <authorList>
            <person name="McCartney M.A."/>
            <person name="Auch B."/>
            <person name="Kono T."/>
            <person name="Mallez S."/>
            <person name="Zhang Y."/>
            <person name="Obille A."/>
            <person name="Becker A."/>
            <person name="Abrahante J.E."/>
            <person name="Garbe J."/>
            <person name="Badalamenti J.P."/>
            <person name="Herman A."/>
            <person name="Mangelson H."/>
            <person name="Liachko I."/>
            <person name="Sullivan S."/>
            <person name="Sone E.D."/>
            <person name="Koren S."/>
            <person name="Silverstein K.A.T."/>
            <person name="Beckman K.B."/>
            <person name="Gohl D.M."/>
        </authorList>
    </citation>
    <scope>NUCLEOTIDE SEQUENCE</scope>
    <source>
        <strain evidence="4">Duluth1</strain>
        <tissue evidence="4">Whole animal</tissue>
    </source>
</reference>
<dbReference type="Proteomes" id="UP000828390">
    <property type="component" value="Unassembled WGS sequence"/>
</dbReference>
<dbReference type="AlphaFoldDB" id="A0A9D4J6S6"/>
<name>A0A9D4J6S6_DREPO</name>
<evidence type="ECO:0000256" key="1">
    <source>
        <dbReference type="SAM" id="MobiDB-lite"/>
    </source>
</evidence>
<evidence type="ECO:0000256" key="3">
    <source>
        <dbReference type="SAM" id="SignalP"/>
    </source>
</evidence>
<keyword evidence="3" id="KW-0732">Signal</keyword>
<comment type="caution">
    <text evidence="4">The sequence shown here is derived from an EMBL/GenBank/DDBJ whole genome shotgun (WGS) entry which is preliminary data.</text>
</comment>
<evidence type="ECO:0000313" key="4">
    <source>
        <dbReference type="EMBL" id="KAH3797673.1"/>
    </source>
</evidence>
<keyword evidence="2" id="KW-1133">Transmembrane helix</keyword>
<feature type="signal peptide" evidence="3">
    <location>
        <begin position="1"/>
        <end position="23"/>
    </location>
</feature>
<evidence type="ECO:0000313" key="5">
    <source>
        <dbReference type="Proteomes" id="UP000828390"/>
    </source>
</evidence>